<dbReference type="Gene3D" id="2.20.20.30">
    <property type="entry name" value="reverse gyrase domain"/>
    <property type="match status" value="1"/>
</dbReference>
<protein>
    <recommendedName>
        <fullName evidence="3">Zinc-ribbon domain-containing protein</fullName>
    </recommendedName>
</protein>
<dbReference type="AlphaFoldDB" id="A0A1I3AKV7"/>
<gene>
    <name evidence="1" type="ORF">SAMN04488066_10663</name>
</gene>
<organism evidence="1 2">
    <name type="scientific">Halorubrum aquaticum</name>
    <dbReference type="NCBI Taxonomy" id="387340"/>
    <lineage>
        <taxon>Archaea</taxon>
        <taxon>Methanobacteriati</taxon>
        <taxon>Methanobacteriota</taxon>
        <taxon>Stenosarchaea group</taxon>
        <taxon>Halobacteria</taxon>
        <taxon>Halobacteriales</taxon>
        <taxon>Haloferacaceae</taxon>
        <taxon>Halorubrum</taxon>
    </lineage>
</organism>
<evidence type="ECO:0000313" key="1">
    <source>
        <dbReference type="EMBL" id="SFH50399.1"/>
    </source>
</evidence>
<evidence type="ECO:0008006" key="3">
    <source>
        <dbReference type="Google" id="ProtNLM"/>
    </source>
</evidence>
<name>A0A1I3AKV7_9EURY</name>
<sequence>MRPLAVTLAYGPNAPAVARSLTPPMLSKQFIRQIVSLEPSSTTHHECRYCGYTVEKDVDECPQCGSAEIAAYDLK</sequence>
<dbReference type="Proteomes" id="UP000323537">
    <property type="component" value="Unassembled WGS sequence"/>
</dbReference>
<reference evidence="1 2" key="1">
    <citation type="submission" date="2016-10" db="EMBL/GenBank/DDBJ databases">
        <authorList>
            <person name="Varghese N."/>
            <person name="Submissions S."/>
        </authorList>
    </citation>
    <scope>NUCLEOTIDE SEQUENCE [LARGE SCALE GENOMIC DNA]</scope>
    <source>
        <strain evidence="1 2">CGMCC 1.6377</strain>
    </source>
</reference>
<keyword evidence="2" id="KW-1185">Reference proteome</keyword>
<dbReference type="EMBL" id="FOPZ01000006">
    <property type="protein sequence ID" value="SFH50399.1"/>
    <property type="molecule type" value="Genomic_DNA"/>
</dbReference>
<proteinExistence type="predicted"/>
<accession>A0A1I3AKV7</accession>
<evidence type="ECO:0000313" key="2">
    <source>
        <dbReference type="Proteomes" id="UP000323537"/>
    </source>
</evidence>